<dbReference type="Pfam" id="PF07396">
    <property type="entry name" value="Porin_O_P"/>
    <property type="match status" value="1"/>
</dbReference>
<dbReference type="Gene3D" id="2.40.160.10">
    <property type="entry name" value="Porin"/>
    <property type="match status" value="1"/>
</dbReference>
<gene>
    <name evidence="1" type="ORF">NOX80_11575</name>
</gene>
<organism evidence="1 2">
    <name type="scientific">Flavobacterium cerinum</name>
    <dbReference type="NCBI Taxonomy" id="2502784"/>
    <lineage>
        <taxon>Bacteria</taxon>
        <taxon>Pseudomonadati</taxon>
        <taxon>Bacteroidota</taxon>
        <taxon>Flavobacteriia</taxon>
        <taxon>Flavobacteriales</taxon>
        <taxon>Flavobacteriaceae</taxon>
        <taxon>Flavobacterium</taxon>
    </lineage>
</organism>
<proteinExistence type="predicted"/>
<dbReference type="InterPro" id="IPR010870">
    <property type="entry name" value="Porin_O/P"/>
</dbReference>
<dbReference type="Proteomes" id="UP001059844">
    <property type="component" value="Chromosome"/>
</dbReference>
<evidence type="ECO:0000313" key="2">
    <source>
        <dbReference type="Proteomes" id="UP001059844"/>
    </source>
</evidence>
<dbReference type="EMBL" id="CP101751">
    <property type="protein sequence ID" value="UUC44272.1"/>
    <property type="molecule type" value="Genomic_DNA"/>
</dbReference>
<dbReference type="SUPFAM" id="SSF56935">
    <property type="entry name" value="Porins"/>
    <property type="match status" value="1"/>
</dbReference>
<reference evidence="1" key="1">
    <citation type="submission" date="2022-07" db="EMBL/GenBank/DDBJ databases">
        <title>Isolation, identification, and degradation of a PFOSA degrading strain from sewage treatment plant.</title>
        <authorList>
            <person name="Zhang L."/>
            <person name="Huo Y."/>
        </authorList>
    </citation>
    <scope>NUCLEOTIDE SEQUENCE</scope>
    <source>
        <strain evidence="1">C1</strain>
    </source>
</reference>
<dbReference type="RefSeq" id="WP_256549946.1">
    <property type="nucleotide sequence ID" value="NZ_CP101751.1"/>
</dbReference>
<name>A0ABY5IPZ6_9FLAO</name>
<accession>A0ABY5IPZ6</accession>
<dbReference type="InterPro" id="IPR023614">
    <property type="entry name" value="Porin_dom_sf"/>
</dbReference>
<sequence length="387" mass="44506">MEIKTTNSLLTSILFVFLFPIVLWGQSIDSTSVSQPSKPQIKYPQVQFKGLFQARYLVGLTENVDLNGLHHSDGDVTQNSFDIKRMRAQVRAKISERTEVVALVNLADFKSDPKNKVLENAYLKYTFNKHFGITVGQFRPWFGIEETYPVDIIKSMDFSNQYYEFGKNGWTSFQIGAALSGVFDVGKVPFTYAFSVVNGNGRNQEMDKDNGKQYSTRIVMGLSKKNNVNLGLNAGIGEVFKKEVYAFGADLTADFELSDRLFFETQMEAKQAINHNLYFSLPVEERTPYISNYQIRGFYFLPNLRYEIKYKKLSAIEFSCRYEYLDSNFRLNSNVRQSLVPMLGFEFLKDYGARIQLGLQIDRYKHTIDDTTTHNNNLLLLQVQSRL</sequence>
<protein>
    <submittedName>
        <fullName evidence="1">OprO/OprP family phosphate-selective porin</fullName>
    </submittedName>
</protein>
<keyword evidence="2" id="KW-1185">Reference proteome</keyword>
<evidence type="ECO:0000313" key="1">
    <source>
        <dbReference type="EMBL" id="UUC44272.1"/>
    </source>
</evidence>